<comment type="caution">
    <text evidence="1">The sequence shown here is derived from an EMBL/GenBank/DDBJ whole genome shotgun (WGS) entry which is preliminary data.</text>
</comment>
<accession>A0AAN8RUN7</accession>
<dbReference type="EMBL" id="JAVHJM010000009">
    <property type="protein sequence ID" value="KAK6506446.1"/>
    <property type="molecule type" value="Genomic_DNA"/>
</dbReference>
<keyword evidence="2" id="KW-1185">Reference proteome</keyword>
<dbReference type="InterPro" id="IPR029060">
    <property type="entry name" value="PIN-like_dom_sf"/>
</dbReference>
<dbReference type="AlphaFoldDB" id="A0AAN8RUN7"/>
<proteinExistence type="predicted"/>
<evidence type="ECO:0000313" key="1">
    <source>
        <dbReference type="EMBL" id="KAK6506446.1"/>
    </source>
</evidence>
<organism evidence="1 2">
    <name type="scientific">Arthrobotrys conoides</name>
    <dbReference type="NCBI Taxonomy" id="74498"/>
    <lineage>
        <taxon>Eukaryota</taxon>
        <taxon>Fungi</taxon>
        <taxon>Dikarya</taxon>
        <taxon>Ascomycota</taxon>
        <taxon>Pezizomycotina</taxon>
        <taxon>Orbiliomycetes</taxon>
        <taxon>Orbiliales</taxon>
        <taxon>Orbiliaceae</taxon>
        <taxon>Arthrobotrys</taxon>
    </lineage>
</organism>
<evidence type="ECO:0000313" key="2">
    <source>
        <dbReference type="Proteomes" id="UP001307849"/>
    </source>
</evidence>
<dbReference type="Proteomes" id="UP001307849">
    <property type="component" value="Unassembled WGS sequence"/>
</dbReference>
<gene>
    <name evidence="1" type="ORF">TWF506_011356</name>
</gene>
<name>A0AAN8RUN7_9PEZI</name>
<dbReference type="SUPFAM" id="SSF88723">
    <property type="entry name" value="PIN domain-like"/>
    <property type="match status" value="1"/>
</dbReference>
<sequence>MIITGRLGNIILDTNIVSPILDNKPLHEWLVRVMKESSLAVFQYNVMEHLTSRKVGTRMSYKDILRSLEARNITVLNGPFASSESSNLSFEILQMAHQARFTMPDSAKRFEDALSKAQQRMACEAHVNQYSFLTADKEFYNFFKAILNEKNITVYSAEEDDLKGPGV</sequence>
<reference evidence="1 2" key="1">
    <citation type="submission" date="2019-10" db="EMBL/GenBank/DDBJ databases">
        <authorList>
            <person name="Palmer J.M."/>
        </authorList>
    </citation>
    <scope>NUCLEOTIDE SEQUENCE [LARGE SCALE GENOMIC DNA]</scope>
    <source>
        <strain evidence="1 2">TWF506</strain>
    </source>
</reference>
<protein>
    <recommendedName>
        <fullName evidence="3">PIN domain-containing protein</fullName>
    </recommendedName>
</protein>
<evidence type="ECO:0008006" key="3">
    <source>
        <dbReference type="Google" id="ProtNLM"/>
    </source>
</evidence>